<organism evidence="1 2">
    <name type="scientific">Trichostrongylus colubriformis</name>
    <name type="common">Black scour worm</name>
    <dbReference type="NCBI Taxonomy" id="6319"/>
    <lineage>
        <taxon>Eukaryota</taxon>
        <taxon>Metazoa</taxon>
        <taxon>Ecdysozoa</taxon>
        <taxon>Nematoda</taxon>
        <taxon>Chromadorea</taxon>
        <taxon>Rhabditida</taxon>
        <taxon>Rhabditina</taxon>
        <taxon>Rhabditomorpha</taxon>
        <taxon>Strongyloidea</taxon>
        <taxon>Trichostrongylidae</taxon>
        <taxon>Trichostrongylus</taxon>
    </lineage>
</organism>
<name>A0AAN8FP97_TRICO</name>
<reference evidence="1 2" key="1">
    <citation type="submission" date="2019-10" db="EMBL/GenBank/DDBJ databases">
        <title>Assembly and Annotation for the nematode Trichostrongylus colubriformis.</title>
        <authorList>
            <person name="Martin J."/>
        </authorList>
    </citation>
    <scope>NUCLEOTIDE SEQUENCE [LARGE SCALE GENOMIC DNA]</scope>
    <source>
        <strain evidence="1">G859</strain>
        <tissue evidence="1">Whole worm</tissue>
    </source>
</reference>
<dbReference type="GO" id="GO:0031123">
    <property type="term" value="P:RNA 3'-end processing"/>
    <property type="evidence" value="ECO:0007669"/>
    <property type="project" value="TreeGrafter"/>
</dbReference>
<dbReference type="GO" id="GO:0050265">
    <property type="term" value="F:RNA uridylyltransferase activity"/>
    <property type="evidence" value="ECO:0007669"/>
    <property type="project" value="TreeGrafter"/>
</dbReference>
<dbReference type="PANTHER" id="PTHR12271">
    <property type="entry name" value="POLY A POLYMERASE CID PAP -RELATED"/>
    <property type="match status" value="1"/>
</dbReference>
<sequence>VFFPTDDSRRRSFLKDFHRNGDFKMQFLTVISNLITRELASMGNPVASNVILHHLRVPLLIVHLQNGRSIDIQFPDEQFQAIRNTNLIRHYVQCDNRLSKLFLYLRMLFDALEIRNSKYGLLSSYHILLLAIHFLQCEQALIPWTVLPVLCKTHSDLVSSHIPIDDVVATLDAPQQAIGECLTPLLSVFYEIYYQNCLVSISERYLMLP</sequence>
<dbReference type="PANTHER" id="PTHR12271:SF12">
    <property type="entry name" value="POLYMERASE NUCLEOTIDYL TRANSFERASE DOMAIN-CONTAINING PROTEIN"/>
    <property type="match status" value="1"/>
</dbReference>
<dbReference type="SUPFAM" id="SSF81631">
    <property type="entry name" value="PAP/OAS1 substrate-binding domain"/>
    <property type="match status" value="1"/>
</dbReference>
<comment type="caution">
    <text evidence="1">The sequence shown here is derived from an EMBL/GenBank/DDBJ whole genome shotgun (WGS) entry which is preliminary data.</text>
</comment>
<gene>
    <name evidence="1" type="ORF">GCK32_017630</name>
</gene>
<dbReference type="EMBL" id="WIXE01007183">
    <property type="protein sequence ID" value="KAK5980649.1"/>
    <property type="molecule type" value="Genomic_DNA"/>
</dbReference>
<keyword evidence="2" id="KW-1185">Reference proteome</keyword>
<dbReference type="Gene3D" id="1.10.1410.10">
    <property type="match status" value="1"/>
</dbReference>
<proteinExistence type="predicted"/>
<feature type="non-terminal residue" evidence="1">
    <location>
        <position position="1"/>
    </location>
</feature>
<evidence type="ECO:0000313" key="2">
    <source>
        <dbReference type="Proteomes" id="UP001331761"/>
    </source>
</evidence>
<accession>A0AAN8FP97</accession>
<dbReference type="Proteomes" id="UP001331761">
    <property type="component" value="Unassembled WGS sequence"/>
</dbReference>
<evidence type="ECO:0000313" key="1">
    <source>
        <dbReference type="EMBL" id="KAK5980649.1"/>
    </source>
</evidence>
<dbReference type="AlphaFoldDB" id="A0AAN8FP97"/>
<protein>
    <submittedName>
        <fullName evidence="1">Uncharacterized protein</fullName>
    </submittedName>
</protein>